<proteinExistence type="predicted"/>
<keyword evidence="2" id="KW-1185">Reference proteome</keyword>
<name>A0A1H4B4F6_9BACT</name>
<dbReference type="OrthoDB" id="4845881at2"/>
<evidence type="ECO:0000313" key="2">
    <source>
        <dbReference type="Proteomes" id="UP000199656"/>
    </source>
</evidence>
<gene>
    <name evidence="1" type="ORF">SAMN05660909_01878</name>
</gene>
<dbReference type="Proteomes" id="UP000199656">
    <property type="component" value="Unassembled WGS sequence"/>
</dbReference>
<reference evidence="2" key="1">
    <citation type="submission" date="2016-10" db="EMBL/GenBank/DDBJ databases">
        <authorList>
            <person name="Varghese N."/>
            <person name="Submissions S."/>
        </authorList>
    </citation>
    <scope>NUCLEOTIDE SEQUENCE [LARGE SCALE GENOMIC DNA]</scope>
    <source>
        <strain evidence="2">DSM 23920</strain>
    </source>
</reference>
<evidence type="ECO:0000313" key="1">
    <source>
        <dbReference type="EMBL" id="SEA43050.1"/>
    </source>
</evidence>
<protein>
    <recommendedName>
        <fullName evidence="3">Carboxypeptidase regulatory-like domain-containing protein</fullName>
    </recommendedName>
</protein>
<accession>A0A1H4B4F6</accession>
<dbReference type="RefSeq" id="WP_089760957.1">
    <property type="nucleotide sequence ID" value="NZ_BKAT01000025.1"/>
</dbReference>
<dbReference type="AlphaFoldDB" id="A0A1H4B4F6"/>
<evidence type="ECO:0008006" key="3">
    <source>
        <dbReference type="Google" id="ProtNLM"/>
    </source>
</evidence>
<dbReference type="EMBL" id="FNRL01000007">
    <property type="protein sequence ID" value="SEA43050.1"/>
    <property type="molecule type" value="Genomic_DNA"/>
</dbReference>
<sequence>MSYLLIGNISALIGHDCVEPLVNARIRVYLPALQARGNKQTAKDMFSDMQPLSAKEVLLKADRLIAEAVLDSKGNFSLSWNEVHLFTEELELDLCLDQLPGKNGSTRPRNFHLSRLVLHWKRNNAGYVGAYAYVIPADIWQQIYANAGAWVVTGLVKEAPGRVGQPGLMVEAYNALNDEVIGKAYTNETGRYYLYFSRKEIGKGRMITVRNGQVGTGPQLYFKIYRDGQLVWEENKKAAEHPERKELSHCSQVDIVFKPSRVKKASDWLSELMTLKGTRKKKSDAYRLLTYSSLL</sequence>
<organism evidence="1 2">
    <name type="scientific">Chitinophaga terrae</name>
    <name type="common">ex Kim and Jung 2007</name>
    <dbReference type="NCBI Taxonomy" id="408074"/>
    <lineage>
        <taxon>Bacteria</taxon>
        <taxon>Pseudomonadati</taxon>
        <taxon>Bacteroidota</taxon>
        <taxon>Chitinophagia</taxon>
        <taxon>Chitinophagales</taxon>
        <taxon>Chitinophagaceae</taxon>
        <taxon>Chitinophaga</taxon>
    </lineage>
</organism>